<gene>
    <name evidence="1" type="ORF">FA09DRAFT_332756</name>
</gene>
<reference evidence="1 2" key="1">
    <citation type="journal article" date="2018" name="Mol. Biol. Evol.">
        <title>Broad Genomic Sampling Reveals a Smut Pathogenic Ancestry of the Fungal Clade Ustilaginomycotina.</title>
        <authorList>
            <person name="Kijpornyongpan T."/>
            <person name="Mondo S.J."/>
            <person name="Barry K."/>
            <person name="Sandor L."/>
            <person name="Lee J."/>
            <person name="Lipzen A."/>
            <person name="Pangilinan J."/>
            <person name="LaButti K."/>
            <person name="Hainaut M."/>
            <person name="Henrissat B."/>
            <person name="Grigoriev I.V."/>
            <person name="Spatafora J.W."/>
            <person name="Aime M.C."/>
        </authorList>
    </citation>
    <scope>NUCLEOTIDE SEQUENCE [LARGE SCALE GENOMIC DNA]</scope>
    <source>
        <strain evidence="1 2">MCA 4186</strain>
    </source>
</reference>
<protein>
    <submittedName>
        <fullName evidence="1">Uncharacterized protein</fullName>
    </submittedName>
</protein>
<evidence type="ECO:0000313" key="1">
    <source>
        <dbReference type="EMBL" id="PWN94630.1"/>
    </source>
</evidence>
<dbReference type="GeneID" id="37271137"/>
<accession>A0A316YYT1</accession>
<dbReference type="EMBL" id="KZ819310">
    <property type="protein sequence ID" value="PWN94630.1"/>
    <property type="molecule type" value="Genomic_DNA"/>
</dbReference>
<dbReference type="RefSeq" id="XP_025594909.1">
    <property type="nucleotide sequence ID" value="XM_025743593.1"/>
</dbReference>
<dbReference type="Proteomes" id="UP000245946">
    <property type="component" value="Unassembled WGS sequence"/>
</dbReference>
<sequence>MSHARALSTMHPTRERRVPILAAREMPAARVACGVRACRRRTASAQQQQIPLRRHVSFGLLPLRWCISAHALHPACARAASAAREGSQAWRHDSTCGAALRKEKNREKGSGVEVGLRARCAGSLRARGARQRQRGSGWWQVAWARPRLIAHYKRACSARCIRADQGGEPLLCCAVPERLVLAPLDGRGRPAAGDSRSWALPSFSFSWRAGADAAQRRRAALSLGRTLCGAAFARHRARCALTALRRSGAG</sequence>
<proteinExistence type="predicted"/>
<keyword evidence="2" id="KW-1185">Reference proteome</keyword>
<name>A0A316YYT1_9BASI</name>
<dbReference type="AlphaFoldDB" id="A0A316YYT1"/>
<evidence type="ECO:0000313" key="2">
    <source>
        <dbReference type="Proteomes" id="UP000245946"/>
    </source>
</evidence>
<organism evidence="1 2">
    <name type="scientific">Tilletiopsis washingtonensis</name>
    <dbReference type="NCBI Taxonomy" id="58919"/>
    <lineage>
        <taxon>Eukaryota</taxon>
        <taxon>Fungi</taxon>
        <taxon>Dikarya</taxon>
        <taxon>Basidiomycota</taxon>
        <taxon>Ustilaginomycotina</taxon>
        <taxon>Exobasidiomycetes</taxon>
        <taxon>Entylomatales</taxon>
        <taxon>Entylomatales incertae sedis</taxon>
        <taxon>Tilletiopsis</taxon>
    </lineage>
</organism>